<keyword evidence="2" id="KW-0812">Transmembrane</keyword>
<dbReference type="Proteomes" id="UP000076796">
    <property type="component" value="Unassembled WGS sequence"/>
</dbReference>
<proteinExistence type="predicted"/>
<dbReference type="STRING" id="59843.A3958_19025"/>
<keyword evidence="4" id="KW-1185">Reference proteome</keyword>
<feature type="transmembrane region" description="Helical" evidence="2">
    <location>
        <begin position="7"/>
        <end position="24"/>
    </location>
</feature>
<evidence type="ECO:0000256" key="1">
    <source>
        <dbReference type="SAM" id="MobiDB-lite"/>
    </source>
</evidence>
<dbReference type="KEGG" id="pglu:A3958_19025"/>
<gene>
    <name evidence="3" type="ORF">AWU65_19615</name>
</gene>
<evidence type="ECO:0000256" key="2">
    <source>
        <dbReference type="SAM" id="Phobius"/>
    </source>
</evidence>
<evidence type="ECO:0000313" key="4">
    <source>
        <dbReference type="Proteomes" id="UP000076796"/>
    </source>
</evidence>
<organism evidence="3 4">
    <name type="scientific">Paenibacillus glucanolyticus</name>
    <dbReference type="NCBI Taxonomy" id="59843"/>
    <lineage>
        <taxon>Bacteria</taxon>
        <taxon>Bacillati</taxon>
        <taxon>Bacillota</taxon>
        <taxon>Bacilli</taxon>
        <taxon>Bacillales</taxon>
        <taxon>Paenibacillaceae</taxon>
        <taxon>Paenibacillus</taxon>
    </lineage>
</organism>
<evidence type="ECO:0008006" key="5">
    <source>
        <dbReference type="Google" id="ProtNLM"/>
    </source>
</evidence>
<feature type="compositionally biased region" description="Basic residues" evidence="1">
    <location>
        <begin position="54"/>
        <end position="66"/>
    </location>
</feature>
<dbReference type="AlphaFoldDB" id="A0A163LBM3"/>
<comment type="caution">
    <text evidence="3">The sequence shown here is derived from an EMBL/GenBank/DDBJ whole genome shotgun (WGS) entry which is preliminary data.</text>
</comment>
<dbReference type="GeneID" id="97556537"/>
<keyword evidence="2" id="KW-1133">Transmembrane helix</keyword>
<feature type="region of interest" description="Disordered" evidence="1">
    <location>
        <begin position="54"/>
        <end position="109"/>
    </location>
</feature>
<dbReference type="EMBL" id="LWMH01000001">
    <property type="protein sequence ID" value="KZS47971.1"/>
    <property type="molecule type" value="Genomic_DNA"/>
</dbReference>
<name>A0A163LBM3_9BACL</name>
<dbReference type="RefSeq" id="WP_036636750.1">
    <property type="nucleotide sequence ID" value="NZ_CBCSBX010000004.1"/>
</dbReference>
<keyword evidence="2" id="KW-0472">Membrane</keyword>
<accession>A0A163LBM3</accession>
<feature type="transmembrane region" description="Helical" evidence="2">
    <location>
        <begin position="30"/>
        <end position="46"/>
    </location>
</feature>
<evidence type="ECO:0000313" key="3">
    <source>
        <dbReference type="EMBL" id="KZS47971.1"/>
    </source>
</evidence>
<dbReference type="OrthoDB" id="2660621at2"/>
<feature type="compositionally biased region" description="Basic and acidic residues" evidence="1">
    <location>
        <begin position="95"/>
        <end position="109"/>
    </location>
</feature>
<reference evidence="3" key="1">
    <citation type="journal article" date="2016" name="Genome Announc.">
        <title>Draft genomes of two strains of Paenibacillus glucanolyticus with capability to degrade lignocellulose.</title>
        <authorList>
            <person name="Mathews S.L."/>
            <person name="Pawlak J."/>
            <person name="Grunden A.M."/>
        </authorList>
    </citation>
    <scope>NUCLEOTIDE SEQUENCE [LARGE SCALE GENOMIC DNA]</scope>
    <source>
        <strain evidence="3">SLM1</strain>
    </source>
</reference>
<protein>
    <recommendedName>
        <fullName evidence="5">DUF2207 domain-containing protein</fullName>
    </recommendedName>
</protein>
<sequence>MRRHAIIFWTASTLAAVGLLVLLLEPGSRMSILIPLIIVGVVYLLYKFPPRRLSKRPKVKPSKRTAAKMAAKNAPVRKSSPAKRKQYPFQVIDGQKGKSDPPDDVPKYH</sequence>